<comment type="caution">
    <text evidence="2">The sequence shown here is derived from an EMBL/GenBank/DDBJ whole genome shotgun (WGS) entry which is preliminary data.</text>
</comment>
<proteinExistence type="predicted"/>
<dbReference type="EMBL" id="BRXS01000010">
    <property type="protein sequence ID" value="GLC28445.1"/>
    <property type="molecule type" value="Genomic_DNA"/>
</dbReference>
<feature type="signal peptide" evidence="1">
    <location>
        <begin position="1"/>
        <end position="24"/>
    </location>
</feature>
<name>A0AA37Q8C3_9BACT</name>
<keyword evidence="1" id="KW-0732">Signal</keyword>
<evidence type="ECO:0000313" key="3">
    <source>
        <dbReference type="Proteomes" id="UP001161325"/>
    </source>
</evidence>
<evidence type="ECO:0000256" key="1">
    <source>
        <dbReference type="SAM" id="SignalP"/>
    </source>
</evidence>
<protein>
    <submittedName>
        <fullName evidence="2">Uncharacterized protein</fullName>
    </submittedName>
</protein>
<dbReference type="Proteomes" id="UP001161325">
    <property type="component" value="Unassembled WGS sequence"/>
</dbReference>
<gene>
    <name evidence="2" type="ORF">rosag_49580</name>
</gene>
<organism evidence="2 3">
    <name type="scientific">Roseisolibacter agri</name>
    <dbReference type="NCBI Taxonomy" id="2014610"/>
    <lineage>
        <taxon>Bacteria</taxon>
        <taxon>Pseudomonadati</taxon>
        <taxon>Gemmatimonadota</taxon>
        <taxon>Gemmatimonadia</taxon>
        <taxon>Gemmatimonadales</taxon>
        <taxon>Gemmatimonadaceae</taxon>
        <taxon>Roseisolibacter</taxon>
    </lineage>
</organism>
<sequence length="157" mass="16478">MDRRRLLGIALALAGASTSLGAQAPGGGCTYDACALRREGVFFSQRILAGVDGRVVARQGFAGFRLDSALATSPRAMAEARIHRREAGVAGVLLLAGSVLGAVALIDASRDGVELSNTRATMLVAGAGMSLVGGWRAQIADRALNRALWWYNRDLPR</sequence>
<dbReference type="AlphaFoldDB" id="A0AA37Q8C3"/>
<accession>A0AA37Q8C3</accession>
<keyword evidence="3" id="KW-1185">Reference proteome</keyword>
<evidence type="ECO:0000313" key="2">
    <source>
        <dbReference type="EMBL" id="GLC28445.1"/>
    </source>
</evidence>
<dbReference type="RefSeq" id="WP_284352843.1">
    <property type="nucleotide sequence ID" value="NZ_BRXS01000010.1"/>
</dbReference>
<feature type="chain" id="PRO_5041319146" evidence="1">
    <location>
        <begin position="25"/>
        <end position="157"/>
    </location>
</feature>
<reference evidence="2" key="1">
    <citation type="submission" date="2022-08" db="EMBL/GenBank/DDBJ databases">
        <title>Draft genome sequencing of Roseisolibacter agri AW1220.</title>
        <authorList>
            <person name="Tobiishi Y."/>
            <person name="Tonouchi A."/>
        </authorList>
    </citation>
    <scope>NUCLEOTIDE SEQUENCE</scope>
    <source>
        <strain evidence="2">AW1220</strain>
    </source>
</reference>